<feature type="region of interest" description="Disordered" evidence="1">
    <location>
        <begin position="31"/>
        <end position="115"/>
    </location>
</feature>
<keyword evidence="4" id="KW-1185">Reference proteome</keyword>
<proteinExistence type="predicted"/>
<gene>
    <name evidence="3" type="ORF">AB0L16_02130</name>
</gene>
<dbReference type="EMBL" id="JBFAUK010000001">
    <property type="protein sequence ID" value="MEV5505263.1"/>
    <property type="molecule type" value="Genomic_DNA"/>
</dbReference>
<comment type="caution">
    <text evidence="3">The sequence shown here is derived from an EMBL/GenBank/DDBJ whole genome shotgun (WGS) entry which is preliminary data.</text>
</comment>
<evidence type="ECO:0000256" key="1">
    <source>
        <dbReference type="SAM" id="MobiDB-lite"/>
    </source>
</evidence>
<evidence type="ECO:0008006" key="5">
    <source>
        <dbReference type="Google" id="ProtNLM"/>
    </source>
</evidence>
<dbReference type="RefSeq" id="WP_109281286.1">
    <property type="nucleotide sequence ID" value="NZ_JBFAUK010000001.1"/>
</dbReference>
<accession>A0ABV3JRE6</accession>
<evidence type="ECO:0000313" key="4">
    <source>
        <dbReference type="Proteomes" id="UP001552594"/>
    </source>
</evidence>
<dbReference type="Proteomes" id="UP001552594">
    <property type="component" value="Unassembled WGS sequence"/>
</dbReference>
<evidence type="ECO:0000313" key="3">
    <source>
        <dbReference type="EMBL" id="MEV5505263.1"/>
    </source>
</evidence>
<organism evidence="3 4">
    <name type="scientific">Streptomyces orinoci</name>
    <name type="common">Streptoverticillium orinoci</name>
    <dbReference type="NCBI Taxonomy" id="67339"/>
    <lineage>
        <taxon>Bacteria</taxon>
        <taxon>Bacillati</taxon>
        <taxon>Actinomycetota</taxon>
        <taxon>Actinomycetes</taxon>
        <taxon>Kitasatosporales</taxon>
        <taxon>Streptomycetaceae</taxon>
        <taxon>Streptomyces</taxon>
    </lineage>
</organism>
<sequence length="125" mass="12476">MPQRRRPTTAAALALLLLAVLFAPSATGIRASADPAPARATLAQQAHPDTGPRAGAPGSGGSCRPLDLPVKGTEAVLPHAQPDPLTTPGATRAPLAQTHPAPAGPSRAPPPPVAGRAALLPVLRI</sequence>
<protein>
    <recommendedName>
        <fullName evidence="5">Secreted protein</fullName>
    </recommendedName>
</protein>
<feature type="signal peptide" evidence="2">
    <location>
        <begin position="1"/>
        <end position="25"/>
    </location>
</feature>
<name>A0ABV3JRE6_STRON</name>
<feature type="chain" id="PRO_5046082868" description="Secreted protein" evidence="2">
    <location>
        <begin position="26"/>
        <end position="125"/>
    </location>
</feature>
<keyword evidence="2" id="KW-0732">Signal</keyword>
<reference evidence="3 4" key="1">
    <citation type="submission" date="2024-06" db="EMBL/GenBank/DDBJ databases">
        <title>The Natural Products Discovery Center: Release of the First 8490 Sequenced Strains for Exploring Actinobacteria Biosynthetic Diversity.</title>
        <authorList>
            <person name="Kalkreuter E."/>
            <person name="Kautsar S.A."/>
            <person name="Yang D."/>
            <person name="Bader C.D."/>
            <person name="Teijaro C.N."/>
            <person name="Fluegel L."/>
            <person name="Davis C.M."/>
            <person name="Simpson J.R."/>
            <person name="Lauterbach L."/>
            <person name="Steele A.D."/>
            <person name="Gui C."/>
            <person name="Meng S."/>
            <person name="Li G."/>
            <person name="Viehrig K."/>
            <person name="Ye F."/>
            <person name="Su P."/>
            <person name="Kiefer A.F."/>
            <person name="Nichols A."/>
            <person name="Cepeda A.J."/>
            <person name="Yan W."/>
            <person name="Fan B."/>
            <person name="Jiang Y."/>
            <person name="Adhikari A."/>
            <person name="Zheng C.-J."/>
            <person name="Schuster L."/>
            <person name="Cowan T.M."/>
            <person name="Smanski M.J."/>
            <person name="Chevrette M.G."/>
            <person name="De Carvalho L.P.S."/>
            <person name="Shen B."/>
        </authorList>
    </citation>
    <scope>NUCLEOTIDE SEQUENCE [LARGE SCALE GENOMIC DNA]</scope>
    <source>
        <strain evidence="3 4">NPDC052347</strain>
    </source>
</reference>
<evidence type="ECO:0000256" key="2">
    <source>
        <dbReference type="SAM" id="SignalP"/>
    </source>
</evidence>